<organism evidence="3 4">
    <name type="scientific">Pseudoduganella namucuonensis</name>
    <dbReference type="NCBI Taxonomy" id="1035707"/>
    <lineage>
        <taxon>Bacteria</taxon>
        <taxon>Pseudomonadati</taxon>
        <taxon>Pseudomonadota</taxon>
        <taxon>Betaproteobacteria</taxon>
        <taxon>Burkholderiales</taxon>
        <taxon>Oxalobacteraceae</taxon>
        <taxon>Telluria group</taxon>
        <taxon>Pseudoduganella</taxon>
    </lineage>
</organism>
<proteinExistence type="inferred from homology"/>
<dbReference type="SUPFAM" id="SSF64307">
    <property type="entry name" value="SirA-like"/>
    <property type="match status" value="1"/>
</dbReference>
<keyword evidence="4" id="KW-1185">Reference proteome</keyword>
<evidence type="ECO:0000256" key="1">
    <source>
        <dbReference type="ARBA" id="ARBA00008984"/>
    </source>
</evidence>
<dbReference type="EMBL" id="FPBO01000007">
    <property type="protein sequence ID" value="SFU69180.1"/>
    <property type="molecule type" value="Genomic_DNA"/>
</dbReference>
<evidence type="ECO:0000313" key="4">
    <source>
        <dbReference type="Proteomes" id="UP000199391"/>
    </source>
</evidence>
<dbReference type="PANTHER" id="PTHR33279:SF6">
    <property type="entry name" value="SULFUR CARRIER PROTEIN YEDF-RELATED"/>
    <property type="match status" value="1"/>
</dbReference>
<dbReference type="PROSITE" id="PS01148">
    <property type="entry name" value="UPF0033"/>
    <property type="match status" value="1"/>
</dbReference>
<dbReference type="InterPro" id="IPR001455">
    <property type="entry name" value="TusA-like"/>
</dbReference>
<dbReference type="STRING" id="1035707.SAMN05216552_1007182"/>
<evidence type="ECO:0000259" key="2">
    <source>
        <dbReference type="PROSITE" id="PS01148"/>
    </source>
</evidence>
<reference evidence="4" key="1">
    <citation type="submission" date="2016-10" db="EMBL/GenBank/DDBJ databases">
        <authorList>
            <person name="Varghese N."/>
            <person name="Submissions S."/>
        </authorList>
    </citation>
    <scope>NUCLEOTIDE SEQUENCE [LARGE SCALE GENOMIC DNA]</scope>
    <source>
        <strain evidence="4">CGMCC 1.11014</strain>
    </source>
</reference>
<dbReference type="CDD" id="cd00291">
    <property type="entry name" value="SirA_YedF_YeeD"/>
    <property type="match status" value="1"/>
</dbReference>
<gene>
    <name evidence="3" type="ORF">SAMN05216552_1007182</name>
</gene>
<evidence type="ECO:0000313" key="3">
    <source>
        <dbReference type="EMBL" id="SFU69180.1"/>
    </source>
</evidence>
<dbReference type="InterPro" id="IPR036868">
    <property type="entry name" value="TusA-like_sf"/>
</dbReference>
<dbReference type="Proteomes" id="UP000199391">
    <property type="component" value="Unassembled WGS sequence"/>
</dbReference>
<feature type="domain" description="UPF0033" evidence="2">
    <location>
        <begin position="17"/>
        <end position="41"/>
    </location>
</feature>
<name>A0A1I7I8I5_9BURK</name>
<dbReference type="PANTHER" id="PTHR33279">
    <property type="entry name" value="SULFUR CARRIER PROTEIN YEDF-RELATED"/>
    <property type="match status" value="1"/>
</dbReference>
<dbReference type="Gene3D" id="3.30.110.40">
    <property type="entry name" value="TusA-like domain"/>
    <property type="match status" value="1"/>
</dbReference>
<protein>
    <submittedName>
        <fullName evidence="3">tRNA 2-thiouridine synthesizing protein A</fullName>
    </submittedName>
</protein>
<sequence length="85" mass="9515">MSDTLVDNEIMEFQKELDARGLNCPLPILKAKKALAELQSGEVLRIMATDPGSVRDFQAFAKQTGNALLSHAQYGTEFVFLMRRK</sequence>
<comment type="similarity">
    <text evidence="1">Belongs to the sulfur carrier protein TusA family.</text>
</comment>
<dbReference type="AlphaFoldDB" id="A0A1I7I8I5"/>
<dbReference type="Pfam" id="PF01206">
    <property type="entry name" value="TusA"/>
    <property type="match status" value="1"/>
</dbReference>
<accession>A0A1I7I8I5</accession>